<reference evidence="3 4" key="1">
    <citation type="journal article" date="2013" name="Curr. Biol.">
        <title>The Genome of the Foraminiferan Reticulomyxa filosa.</title>
        <authorList>
            <person name="Glockner G."/>
            <person name="Hulsmann N."/>
            <person name="Schleicher M."/>
            <person name="Noegel A.A."/>
            <person name="Eichinger L."/>
            <person name="Gallinger C."/>
            <person name="Pawlowski J."/>
            <person name="Sierra R."/>
            <person name="Euteneuer U."/>
            <person name="Pillet L."/>
            <person name="Moustafa A."/>
            <person name="Platzer M."/>
            <person name="Groth M."/>
            <person name="Szafranski K."/>
            <person name="Schliwa M."/>
        </authorList>
    </citation>
    <scope>NUCLEOTIDE SEQUENCE [LARGE SCALE GENOMIC DNA]</scope>
</reference>
<feature type="transmembrane region" description="Helical" evidence="1">
    <location>
        <begin position="292"/>
        <end position="312"/>
    </location>
</feature>
<keyword evidence="1" id="KW-0472">Membrane</keyword>
<comment type="caution">
    <text evidence="3">The sequence shown here is derived from an EMBL/GenBank/DDBJ whole genome shotgun (WGS) entry which is preliminary data.</text>
</comment>
<organism evidence="3 4">
    <name type="scientific">Reticulomyxa filosa</name>
    <dbReference type="NCBI Taxonomy" id="46433"/>
    <lineage>
        <taxon>Eukaryota</taxon>
        <taxon>Sar</taxon>
        <taxon>Rhizaria</taxon>
        <taxon>Retaria</taxon>
        <taxon>Foraminifera</taxon>
        <taxon>Monothalamids</taxon>
        <taxon>Reticulomyxidae</taxon>
        <taxon>Reticulomyxa</taxon>
    </lineage>
</organism>
<evidence type="ECO:0000256" key="2">
    <source>
        <dbReference type="SAM" id="SignalP"/>
    </source>
</evidence>
<keyword evidence="4" id="KW-1185">Reference proteome</keyword>
<feature type="transmembrane region" description="Helical" evidence="1">
    <location>
        <begin position="153"/>
        <end position="173"/>
    </location>
</feature>
<feature type="transmembrane region" description="Helical" evidence="1">
    <location>
        <begin position="179"/>
        <end position="198"/>
    </location>
</feature>
<dbReference type="AlphaFoldDB" id="X6LXY4"/>
<dbReference type="Proteomes" id="UP000023152">
    <property type="component" value="Unassembled WGS sequence"/>
</dbReference>
<feature type="transmembrane region" description="Helical" evidence="1">
    <location>
        <begin position="267"/>
        <end position="286"/>
    </location>
</feature>
<evidence type="ECO:0000256" key="1">
    <source>
        <dbReference type="SAM" id="Phobius"/>
    </source>
</evidence>
<name>X6LXY4_RETFI</name>
<dbReference type="EMBL" id="ASPP01027587">
    <property type="protein sequence ID" value="ETO06007.1"/>
    <property type="molecule type" value="Genomic_DNA"/>
</dbReference>
<evidence type="ECO:0000313" key="3">
    <source>
        <dbReference type="EMBL" id="ETO06007.1"/>
    </source>
</evidence>
<protein>
    <submittedName>
        <fullName evidence="3">Uncharacterized protein</fullName>
    </submittedName>
</protein>
<feature type="signal peptide" evidence="2">
    <location>
        <begin position="1"/>
        <end position="26"/>
    </location>
</feature>
<feature type="chain" id="PRO_5004975327" evidence="2">
    <location>
        <begin position="27"/>
        <end position="358"/>
    </location>
</feature>
<evidence type="ECO:0000313" key="4">
    <source>
        <dbReference type="Proteomes" id="UP000023152"/>
    </source>
</evidence>
<proteinExistence type="predicted"/>
<gene>
    <name evidence="3" type="ORF">RFI_31389</name>
</gene>
<sequence>MVANIVRLCAVLLLLLVLFLTKPDKASFDLFLRSRFQKQHISTESSSPYIVDKLGIVVLMDHSYDKPLQKSIFHQDFTFFFSIGYAQRSHYELLYLGILKHWIPLPYIPKSKTHIKAKDKTVYAFGLCCDSYCICIADHFLSGKEKKSNKYLNFILFYFIIFFVNHSKCIWYFWSHDRFINMLFIAHLFTFCIALRIFELPYLLPFHNIEWISNYAQLSVPNLITSFPSFRNLSCIVLSPFVSLTFRDLITNLIFNLMVISEINEAGISNGWTILLLIVGGLAHFLGVAFHYQFLCYVYINNSIVLIAFFFPRHRNEKYASKPKTCPKEEPRANNQSNRFFYVVHKTHSSNTFPRRSY</sequence>
<keyword evidence="1" id="KW-0812">Transmembrane</keyword>
<accession>X6LXY4</accession>
<keyword evidence="2" id="KW-0732">Signal</keyword>
<keyword evidence="1" id="KW-1133">Transmembrane helix</keyword>